<dbReference type="Proteomes" id="UP001150941">
    <property type="component" value="Unassembled WGS sequence"/>
</dbReference>
<organism evidence="1 2">
    <name type="scientific">Penicillium chermesinum</name>
    <dbReference type="NCBI Taxonomy" id="63820"/>
    <lineage>
        <taxon>Eukaryota</taxon>
        <taxon>Fungi</taxon>
        <taxon>Dikarya</taxon>
        <taxon>Ascomycota</taxon>
        <taxon>Pezizomycotina</taxon>
        <taxon>Eurotiomycetes</taxon>
        <taxon>Eurotiomycetidae</taxon>
        <taxon>Eurotiales</taxon>
        <taxon>Aspergillaceae</taxon>
        <taxon>Penicillium</taxon>
    </lineage>
</organism>
<evidence type="ECO:0000313" key="2">
    <source>
        <dbReference type="Proteomes" id="UP001150941"/>
    </source>
</evidence>
<reference evidence="1" key="2">
    <citation type="journal article" date="2023" name="IMA Fungus">
        <title>Comparative genomic study of the Penicillium genus elucidates a diverse pangenome and 15 lateral gene transfer events.</title>
        <authorList>
            <person name="Petersen C."/>
            <person name="Sorensen T."/>
            <person name="Nielsen M.R."/>
            <person name="Sondergaard T.E."/>
            <person name="Sorensen J.L."/>
            <person name="Fitzpatrick D.A."/>
            <person name="Frisvad J.C."/>
            <person name="Nielsen K.L."/>
        </authorList>
    </citation>
    <scope>NUCLEOTIDE SEQUENCE</scope>
    <source>
        <strain evidence="1">IBT 19713</strain>
    </source>
</reference>
<comment type="caution">
    <text evidence="1">The sequence shown here is derived from an EMBL/GenBank/DDBJ whole genome shotgun (WGS) entry which is preliminary data.</text>
</comment>
<evidence type="ECO:0000313" key="1">
    <source>
        <dbReference type="EMBL" id="KAJ5216941.1"/>
    </source>
</evidence>
<accession>A0A9W9NBQ8</accession>
<protein>
    <submittedName>
        <fullName evidence="1">Uncharacterized protein</fullName>
    </submittedName>
</protein>
<dbReference type="EMBL" id="JAPQKS010000008">
    <property type="protein sequence ID" value="KAJ5216941.1"/>
    <property type="molecule type" value="Genomic_DNA"/>
</dbReference>
<sequence length="103" mass="11171">MDGEVRENTTDDMSWAAAEIGFGAREGRLDPGQGEGTLDAAGMEYSTSDKLHGRMSSKLGKHNHVFNPPNAYPEIACGWKKASEKAHGLCSLSSIQNYGKRDK</sequence>
<gene>
    <name evidence="1" type="ORF">N7468_009949</name>
</gene>
<dbReference type="GeneID" id="83206548"/>
<proteinExistence type="predicted"/>
<reference evidence="1" key="1">
    <citation type="submission" date="2022-11" db="EMBL/GenBank/DDBJ databases">
        <authorList>
            <person name="Petersen C."/>
        </authorList>
    </citation>
    <scope>NUCLEOTIDE SEQUENCE</scope>
    <source>
        <strain evidence="1">IBT 19713</strain>
    </source>
</reference>
<dbReference type="RefSeq" id="XP_058325812.1">
    <property type="nucleotide sequence ID" value="XM_058479244.1"/>
</dbReference>
<name>A0A9W9NBQ8_9EURO</name>
<dbReference type="AlphaFoldDB" id="A0A9W9NBQ8"/>
<keyword evidence="2" id="KW-1185">Reference proteome</keyword>